<sequence>MNPSEIPLPRLREDLQVMRGGTSYSGEPIWIVLDPLRNRFFRVTYEMFQLLSVWNRSPTIGSLNKTLSARFGRQTDTEEVGMVLRLLEANFFLAQPAGSWRGLYEASRRHHSWFMQLIHNYLFFKIPLVRPEKFIRATWPYVAPLFSRGFLLFVTIIGIAGLYLVSRQWEAFVGTFSYVFSFEGAAVSLVSIVLIKSLHELGHAYVAHRHGCRVPTMGVAFMVMMPLLYTDVTEAWKLRSRRQRMMIDSAGVVTELCVAALALFVWVFLPDGPLRSAVFVLSATGWILSLLVNANPFMRFDGYYMLADLLGIENLQPRAFRHLRWRLREFLFGLGNPAPEPFPPRLDATVTIYALCTVVYRVSLYLGIALLVYHFTIKLVGVMLFAVEIGFFILRPVWIEAKEWWTMRQAILARRRTYITFAVLAVLIALAAMPLSTRISAPALILPETFVRLFPQEAGHIGTINVKRNDLVHKGDVLFVISAPALAQERELAEKEINLAQQRIARIGAEPEDLAARGVIMTQLSSLVAKRDGLRQREERLVVRAPFDGRIADLNAEIAVGQWVSRKEQLAFLSSDSGAIVRGYVSGNDRARIESGATGWFIPDDLTQPKTKVVLESIAVSGAREIDIPQLTSQFGGPIAVHQTATKRLTPASAEYAVTARVTDLEQGPRQTWRGVLILNGQAESLLARAWRQVLKVLVREAGA</sequence>
<evidence type="ECO:0000313" key="11">
    <source>
        <dbReference type="Proteomes" id="UP001201701"/>
    </source>
</evidence>
<dbReference type="PANTHER" id="PTHR13325:SF3">
    <property type="entry name" value="MEMBRANE-BOUND TRANSCRIPTION FACTOR SITE-2 PROTEASE"/>
    <property type="match status" value="1"/>
</dbReference>
<evidence type="ECO:0000256" key="7">
    <source>
        <dbReference type="SAM" id="Coils"/>
    </source>
</evidence>
<evidence type="ECO:0000256" key="2">
    <source>
        <dbReference type="ARBA" id="ARBA00004127"/>
    </source>
</evidence>
<reference evidence="10 11" key="1">
    <citation type="submission" date="2022-02" db="EMBL/GenBank/DDBJ databases">
        <title>Draft genome sequence of Mezorhizobium retamae strain IRAMC:0171 isolated from Retama raetam nodules.</title>
        <authorList>
            <person name="Bengaied R."/>
            <person name="Sbissi I."/>
            <person name="Huber K."/>
            <person name="Ghodbane F."/>
            <person name="Nouioui I."/>
            <person name="Tarhouni M."/>
            <person name="Gtari M."/>
        </authorList>
    </citation>
    <scope>NUCLEOTIDE SEQUENCE [LARGE SCALE GENOMIC DNA]</scope>
    <source>
        <strain evidence="10 11">IRAMC:0171</strain>
    </source>
</reference>
<gene>
    <name evidence="10" type="ORF">L4923_16735</name>
</gene>
<feature type="transmembrane region" description="Helical" evidence="8">
    <location>
        <begin position="145"/>
        <end position="165"/>
    </location>
</feature>
<dbReference type="InterPro" id="IPR008915">
    <property type="entry name" value="Peptidase_M50"/>
</dbReference>
<feature type="transmembrane region" description="Helical" evidence="8">
    <location>
        <begin position="379"/>
        <end position="398"/>
    </location>
</feature>
<evidence type="ECO:0000256" key="1">
    <source>
        <dbReference type="ARBA" id="ARBA00001947"/>
    </source>
</evidence>
<feature type="coiled-coil region" evidence="7">
    <location>
        <begin position="483"/>
        <end position="510"/>
    </location>
</feature>
<comment type="similarity">
    <text evidence="3">Belongs to the peptidase M50B family.</text>
</comment>
<feature type="transmembrane region" description="Helical" evidence="8">
    <location>
        <begin position="246"/>
        <end position="268"/>
    </location>
</feature>
<feature type="transmembrane region" description="Helical" evidence="8">
    <location>
        <begin position="418"/>
        <end position="436"/>
    </location>
</feature>
<comment type="cofactor">
    <cofactor evidence="1">
        <name>Zn(2+)</name>
        <dbReference type="ChEBI" id="CHEBI:29105"/>
    </cofactor>
</comment>
<evidence type="ECO:0000256" key="3">
    <source>
        <dbReference type="ARBA" id="ARBA00007931"/>
    </source>
</evidence>
<dbReference type="InterPro" id="IPR001193">
    <property type="entry name" value="MBTPS2"/>
</dbReference>
<evidence type="ECO:0000313" key="10">
    <source>
        <dbReference type="EMBL" id="MCG7506675.1"/>
    </source>
</evidence>
<comment type="caution">
    <text evidence="10">The sequence shown here is derived from an EMBL/GenBank/DDBJ whole genome shotgun (WGS) entry which is preliminary data.</text>
</comment>
<protein>
    <submittedName>
        <fullName evidence="10">HlyD family efflux transporter periplasmic adaptor subunit</fullName>
    </submittedName>
</protein>
<feature type="transmembrane region" description="Helical" evidence="8">
    <location>
        <begin position="352"/>
        <end position="373"/>
    </location>
</feature>
<keyword evidence="5 8" id="KW-1133">Transmembrane helix</keyword>
<keyword evidence="7" id="KW-0175">Coiled coil</keyword>
<keyword evidence="11" id="KW-1185">Reference proteome</keyword>
<feature type="domain" description="Peptidase M50" evidence="9">
    <location>
        <begin position="189"/>
        <end position="328"/>
    </location>
</feature>
<dbReference type="Pfam" id="PF02163">
    <property type="entry name" value="Peptidase_M50"/>
    <property type="match status" value="1"/>
</dbReference>
<evidence type="ECO:0000259" key="9">
    <source>
        <dbReference type="Pfam" id="PF02163"/>
    </source>
</evidence>
<dbReference type="RefSeq" id="WP_239367092.1">
    <property type="nucleotide sequence ID" value="NZ_JAKREW010000016.1"/>
</dbReference>
<keyword evidence="6 8" id="KW-0472">Membrane</keyword>
<feature type="transmembrane region" description="Helical" evidence="8">
    <location>
        <begin position="171"/>
        <end position="195"/>
    </location>
</feature>
<evidence type="ECO:0000256" key="6">
    <source>
        <dbReference type="ARBA" id="ARBA00023136"/>
    </source>
</evidence>
<evidence type="ECO:0000256" key="5">
    <source>
        <dbReference type="ARBA" id="ARBA00022989"/>
    </source>
</evidence>
<keyword evidence="4 8" id="KW-0812">Transmembrane</keyword>
<accession>A0ABS9QGX7</accession>
<dbReference type="PANTHER" id="PTHR13325">
    <property type="entry name" value="PROTEASE M50 MEMBRANE-BOUND TRANSCRIPTION FACTOR SITE 2 PROTEASE"/>
    <property type="match status" value="1"/>
</dbReference>
<organism evidence="10 11">
    <name type="scientific">Mesorhizobium retamae</name>
    <dbReference type="NCBI Taxonomy" id="2912854"/>
    <lineage>
        <taxon>Bacteria</taxon>
        <taxon>Pseudomonadati</taxon>
        <taxon>Pseudomonadota</taxon>
        <taxon>Alphaproteobacteria</taxon>
        <taxon>Hyphomicrobiales</taxon>
        <taxon>Phyllobacteriaceae</taxon>
        <taxon>Mesorhizobium</taxon>
    </lineage>
</organism>
<name>A0ABS9QGX7_9HYPH</name>
<dbReference type="SUPFAM" id="SSF111369">
    <property type="entry name" value="HlyD-like secretion proteins"/>
    <property type="match status" value="1"/>
</dbReference>
<proteinExistence type="inferred from homology"/>
<dbReference type="Gene3D" id="2.40.50.100">
    <property type="match status" value="1"/>
</dbReference>
<feature type="transmembrane region" description="Helical" evidence="8">
    <location>
        <begin position="274"/>
        <end position="292"/>
    </location>
</feature>
<evidence type="ECO:0000256" key="8">
    <source>
        <dbReference type="SAM" id="Phobius"/>
    </source>
</evidence>
<comment type="subcellular location">
    <subcellularLocation>
        <location evidence="2">Endomembrane system</location>
        <topology evidence="2">Multi-pass membrane protein</topology>
    </subcellularLocation>
</comment>
<dbReference type="EMBL" id="JAKREW010000016">
    <property type="protein sequence ID" value="MCG7506675.1"/>
    <property type="molecule type" value="Genomic_DNA"/>
</dbReference>
<dbReference type="Proteomes" id="UP001201701">
    <property type="component" value="Unassembled WGS sequence"/>
</dbReference>
<evidence type="ECO:0000256" key="4">
    <source>
        <dbReference type="ARBA" id="ARBA00022692"/>
    </source>
</evidence>